<dbReference type="Pfam" id="PF13692">
    <property type="entry name" value="Glyco_trans_1_4"/>
    <property type="match status" value="1"/>
</dbReference>
<keyword evidence="8 9" id="KW-0472">Membrane</keyword>
<evidence type="ECO:0000256" key="5">
    <source>
        <dbReference type="ARBA" id="ARBA00022692"/>
    </source>
</evidence>
<dbReference type="PANTHER" id="PTHR13036">
    <property type="entry name" value="BETA1,4 MANNOSYLTRANSFERASE"/>
    <property type="match status" value="1"/>
</dbReference>
<evidence type="ECO:0000313" key="11">
    <source>
        <dbReference type="Proteomes" id="UP001633002"/>
    </source>
</evidence>
<keyword evidence="11" id="KW-1185">Reference proteome</keyword>
<name>A0ABD3HFE6_9MARC</name>
<dbReference type="EMBL" id="JBJQOH010000004">
    <property type="protein sequence ID" value="KAL3689611.1"/>
    <property type="molecule type" value="Genomic_DNA"/>
</dbReference>
<keyword evidence="6" id="KW-0256">Endoplasmic reticulum</keyword>
<dbReference type="Proteomes" id="UP001633002">
    <property type="component" value="Unassembled WGS sequence"/>
</dbReference>
<comment type="caution">
    <text evidence="10">The sequence shown here is derived from an EMBL/GenBank/DDBJ whole genome shotgun (WGS) entry which is preliminary data.</text>
</comment>
<keyword evidence="5 9" id="KW-0812">Transmembrane</keyword>
<reference evidence="10 11" key="1">
    <citation type="submission" date="2024-09" db="EMBL/GenBank/DDBJ databases">
        <title>Chromosome-scale assembly of Riccia sorocarpa.</title>
        <authorList>
            <person name="Paukszto L."/>
        </authorList>
    </citation>
    <scope>NUCLEOTIDE SEQUENCE [LARGE SCALE GENOMIC DNA]</scope>
    <source>
        <strain evidence="10">LP-2024</strain>
        <tissue evidence="10">Aerial parts of the thallus</tissue>
    </source>
</reference>
<dbReference type="PANTHER" id="PTHR13036:SF0">
    <property type="entry name" value="CHITOBIOSYLDIPHOSPHODOLICHOL BETA-MANNOSYLTRANSFERASE"/>
    <property type="match status" value="1"/>
</dbReference>
<evidence type="ECO:0000256" key="2">
    <source>
        <dbReference type="ARBA" id="ARBA00004922"/>
    </source>
</evidence>
<evidence type="ECO:0000256" key="6">
    <source>
        <dbReference type="ARBA" id="ARBA00022824"/>
    </source>
</evidence>
<feature type="transmembrane region" description="Helical" evidence="9">
    <location>
        <begin position="70"/>
        <end position="92"/>
    </location>
</feature>
<evidence type="ECO:0000256" key="1">
    <source>
        <dbReference type="ARBA" id="ARBA00004389"/>
    </source>
</evidence>
<evidence type="ECO:0000256" key="9">
    <source>
        <dbReference type="SAM" id="Phobius"/>
    </source>
</evidence>
<dbReference type="Gene3D" id="3.40.50.2000">
    <property type="entry name" value="Glycogen Phosphorylase B"/>
    <property type="match status" value="1"/>
</dbReference>
<comment type="pathway">
    <text evidence="2">Protein modification; protein glycosylation.</text>
</comment>
<dbReference type="FunFam" id="3.40.50.2000:FF:000083">
    <property type="entry name" value="UDP-glycosyltransferase TURAN isoform X1"/>
    <property type="match status" value="1"/>
</dbReference>
<dbReference type="FunFam" id="3.40.50.2000:FF:000109">
    <property type="entry name" value="Chitobiosyldiphosphodolichol beta-mannosyltransferase"/>
    <property type="match status" value="1"/>
</dbReference>
<keyword evidence="7 9" id="KW-1133">Transmembrane helix</keyword>
<evidence type="ECO:0000256" key="3">
    <source>
        <dbReference type="ARBA" id="ARBA00022676"/>
    </source>
</evidence>
<sequence length="517" mass="58083">MRGRAAVVVLGDIGRCPRMQYHALSLSKQAGLEVDIVAFTGTEPHVALLEDPNIHLHLMNSPFPAGLPRVLYLLLLPFKVIMQFVTLFWILLRQIPAPDFYLVQNPPSIPTLTVVKWSCWIRKAGFIIDWHNFGYTLLGLKLGSNHPLVKIHYWYEQRYGKMADGYLCVTRAMQHELSQNWGIKATVVYDRSPEFFRPITLQEKHEVLTQLHEELTTPLAGEDCCCEESPEPSGYLDYEYDSSKGDKSGEHRGLLQGDYILPNVHHTILTSHTIVESVEGDTTTEITEGDMYSYREGRPALIVSSTSWTADEDFSILLEAALMYDRRVSAILGESDSVFEIEVNPDKVKPRPSSLFPRLLIVVTGKGPMRTLYEDQIRKLRLRRVAFRTMWVSAEDYPLLLGSADLGVSLHTSSSGLDLPMKVVDMFGCGLPVCAASYSCIGELVLDRQNGLLFSSSSELADQFLDLFRGFPTTSNLLSALKDGALSSGSSSRWSDEWAGNVLPLIRKVSRKRRIDH</sequence>
<accession>A0ABD3HFE6</accession>
<keyword evidence="4" id="KW-0808">Transferase</keyword>
<dbReference type="InterPro" id="IPR026051">
    <property type="entry name" value="ALG1-like"/>
</dbReference>
<dbReference type="GO" id="GO:0005789">
    <property type="term" value="C:endoplasmic reticulum membrane"/>
    <property type="evidence" value="ECO:0007669"/>
    <property type="project" value="UniProtKB-SubCell"/>
</dbReference>
<protein>
    <recommendedName>
        <fullName evidence="12">Chitobiosyldiphosphodolichol beta-mannosyltransferase</fullName>
    </recommendedName>
</protein>
<gene>
    <name evidence="10" type="ORF">R1sor_015920</name>
</gene>
<evidence type="ECO:0000256" key="8">
    <source>
        <dbReference type="ARBA" id="ARBA00023136"/>
    </source>
</evidence>
<dbReference type="GO" id="GO:0016757">
    <property type="term" value="F:glycosyltransferase activity"/>
    <property type="evidence" value="ECO:0007669"/>
    <property type="project" value="UniProtKB-KW"/>
</dbReference>
<evidence type="ECO:0008006" key="12">
    <source>
        <dbReference type="Google" id="ProtNLM"/>
    </source>
</evidence>
<dbReference type="AlphaFoldDB" id="A0ABD3HFE6"/>
<evidence type="ECO:0000313" key="10">
    <source>
        <dbReference type="EMBL" id="KAL3689611.1"/>
    </source>
</evidence>
<organism evidence="10 11">
    <name type="scientific">Riccia sorocarpa</name>
    <dbReference type="NCBI Taxonomy" id="122646"/>
    <lineage>
        <taxon>Eukaryota</taxon>
        <taxon>Viridiplantae</taxon>
        <taxon>Streptophyta</taxon>
        <taxon>Embryophyta</taxon>
        <taxon>Marchantiophyta</taxon>
        <taxon>Marchantiopsida</taxon>
        <taxon>Marchantiidae</taxon>
        <taxon>Marchantiales</taxon>
        <taxon>Ricciaceae</taxon>
        <taxon>Riccia</taxon>
    </lineage>
</organism>
<comment type="subcellular location">
    <subcellularLocation>
        <location evidence="1">Endoplasmic reticulum membrane</location>
        <topology evidence="1">Single-pass membrane protein</topology>
    </subcellularLocation>
</comment>
<keyword evidence="3" id="KW-0328">Glycosyltransferase</keyword>
<proteinExistence type="predicted"/>
<evidence type="ECO:0000256" key="7">
    <source>
        <dbReference type="ARBA" id="ARBA00022989"/>
    </source>
</evidence>
<evidence type="ECO:0000256" key="4">
    <source>
        <dbReference type="ARBA" id="ARBA00022679"/>
    </source>
</evidence>
<dbReference type="SUPFAM" id="SSF53756">
    <property type="entry name" value="UDP-Glycosyltransferase/glycogen phosphorylase"/>
    <property type="match status" value="2"/>
</dbReference>